<evidence type="ECO:0000256" key="1">
    <source>
        <dbReference type="SAM" id="Phobius"/>
    </source>
</evidence>
<dbReference type="PANTHER" id="PTHR34980:SF2">
    <property type="entry name" value="INNER MEMBRANE PROTEIN YHAH-RELATED"/>
    <property type="match status" value="1"/>
</dbReference>
<keyword evidence="1" id="KW-0472">Membrane</keyword>
<comment type="caution">
    <text evidence="2">The sequence shown here is derived from an EMBL/GenBank/DDBJ whole genome shotgun (WGS) entry which is preliminary data.</text>
</comment>
<keyword evidence="1" id="KW-0812">Transmembrane</keyword>
<proteinExistence type="predicted"/>
<feature type="transmembrane region" description="Helical" evidence="1">
    <location>
        <begin position="71"/>
        <end position="92"/>
    </location>
</feature>
<dbReference type="EMBL" id="JALAZD010000001">
    <property type="protein sequence ID" value="MCI0125264.1"/>
    <property type="molecule type" value="Genomic_DNA"/>
</dbReference>
<dbReference type="AlphaFoldDB" id="A0AA41UBK4"/>
<evidence type="ECO:0000313" key="3">
    <source>
        <dbReference type="Proteomes" id="UP001156140"/>
    </source>
</evidence>
<dbReference type="RefSeq" id="WP_281734555.1">
    <property type="nucleotide sequence ID" value="NZ_JAKETQ010000001.1"/>
</dbReference>
<feature type="transmembrane region" description="Helical" evidence="1">
    <location>
        <begin position="142"/>
        <end position="162"/>
    </location>
</feature>
<keyword evidence="1" id="KW-1133">Transmembrane helix</keyword>
<feature type="transmembrane region" description="Helical" evidence="1">
    <location>
        <begin position="20"/>
        <end position="46"/>
    </location>
</feature>
<sequence>MDNLVPLYTSFTGRISRKTYWMGVIGIIIGAIVLSIILSLVGLGIMPNVAALDPANPAAFAEAMNAATRSAAWGSLIMFVILGVPSLAIAIKRRHDRNNSGNDVYVYFALTLIMLLVQAFGFGYTTTEVNGIAMPTPTVTMMILSAVIGIFAIYLLVVLGFLKGTDGANQYGPDPLGGVATA</sequence>
<evidence type="ECO:0000313" key="2">
    <source>
        <dbReference type="EMBL" id="MCI0125264.1"/>
    </source>
</evidence>
<name>A0AA41UBK4_9HYPH</name>
<accession>A0AA41UBK4</accession>
<dbReference type="GO" id="GO:0005886">
    <property type="term" value="C:plasma membrane"/>
    <property type="evidence" value="ECO:0007669"/>
    <property type="project" value="TreeGrafter"/>
</dbReference>
<keyword evidence="3" id="KW-1185">Reference proteome</keyword>
<dbReference type="Proteomes" id="UP001156140">
    <property type="component" value="Unassembled WGS sequence"/>
</dbReference>
<reference evidence="2" key="1">
    <citation type="submission" date="2022-03" db="EMBL/GenBank/DDBJ databases">
        <title>The complete genome sequence of a Methyloterrigena soli.</title>
        <authorList>
            <person name="Zi Z."/>
        </authorList>
    </citation>
    <scope>NUCLEOTIDE SEQUENCE</scope>
    <source>
        <strain evidence="2">M48</strain>
    </source>
</reference>
<feature type="transmembrane region" description="Helical" evidence="1">
    <location>
        <begin position="104"/>
        <end position="122"/>
    </location>
</feature>
<dbReference type="PANTHER" id="PTHR34980">
    <property type="entry name" value="INNER MEMBRANE PROTEIN-RELATED-RELATED"/>
    <property type="match status" value="1"/>
</dbReference>
<organism evidence="2 3">
    <name type="scientific">Paradevosia shaoguanensis</name>
    <dbReference type="NCBI Taxonomy" id="1335043"/>
    <lineage>
        <taxon>Bacteria</taxon>
        <taxon>Pseudomonadati</taxon>
        <taxon>Pseudomonadota</taxon>
        <taxon>Alphaproteobacteria</taxon>
        <taxon>Hyphomicrobiales</taxon>
        <taxon>Devosiaceae</taxon>
        <taxon>Paradevosia</taxon>
    </lineage>
</organism>
<dbReference type="Pfam" id="PF05656">
    <property type="entry name" value="DUF805"/>
    <property type="match status" value="1"/>
</dbReference>
<dbReference type="InterPro" id="IPR008523">
    <property type="entry name" value="DUF805"/>
</dbReference>
<gene>
    <name evidence="2" type="ORF">ML536_00335</name>
</gene>
<protein>
    <submittedName>
        <fullName evidence="2">DUF805 domain-containing protein</fullName>
    </submittedName>
</protein>